<evidence type="ECO:0000313" key="2">
    <source>
        <dbReference type="EMBL" id="CAE4575906.1"/>
    </source>
</evidence>
<name>A0A7S4QAT7_9DINO</name>
<reference evidence="2" key="1">
    <citation type="submission" date="2021-01" db="EMBL/GenBank/DDBJ databases">
        <authorList>
            <person name="Corre E."/>
            <person name="Pelletier E."/>
            <person name="Niang G."/>
            <person name="Scheremetjew M."/>
            <person name="Finn R."/>
            <person name="Kale V."/>
            <person name="Holt S."/>
            <person name="Cochrane G."/>
            <person name="Meng A."/>
            <person name="Brown T."/>
            <person name="Cohen L."/>
        </authorList>
    </citation>
    <scope>NUCLEOTIDE SEQUENCE</scope>
    <source>
        <strain evidence="2">CCMP3105</strain>
    </source>
</reference>
<proteinExistence type="predicted"/>
<sequence length="178" mass="19229">MVGGRGLGWELGALAAKKCDVTLTGRFEYDFLKGSKDVNNDCKLEVVGTTLRQGSGGYMVYDDYHDKCTVIVRDTLQVTFMNLYTAGILDSFYKDLEKAYFTRASTTSCAAQQAQEAEEEPEDLRRLDIPSMGGIMLFHTTGVGVASLLFCLVHSSRGVLMRGASACRSGSAPAAAEA</sequence>
<accession>A0A7S4QAT7</accession>
<gene>
    <name evidence="2" type="ORF">AMON00008_LOCUS15526</name>
</gene>
<keyword evidence="1" id="KW-0472">Membrane</keyword>
<keyword evidence="1" id="KW-1133">Transmembrane helix</keyword>
<dbReference type="AlphaFoldDB" id="A0A7S4QAT7"/>
<evidence type="ECO:0000256" key="1">
    <source>
        <dbReference type="SAM" id="Phobius"/>
    </source>
</evidence>
<protein>
    <submittedName>
        <fullName evidence="2">Uncharacterized protein</fullName>
    </submittedName>
</protein>
<feature type="transmembrane region" description="Helical" evidence="1">
    <location>
        <begin position="132"/>
        <end position="153"/>
    </location>
</feature>
<dbReference type="EMBL" id="HBNR01023218">
    <property type="protein sequence ID" value="CAE4575906.1"/>
    <property type="molecule type" value="Transcribed_RNA"/>
</dbReference>
<keyword evidence="1" id="KW-0812">Transmembrane</keyword>
<organism evidence="2">
    <name type="scientific">Alexandrium monilatum</name>
    <dbReference type="NCBI Taxonomy" id="311494"/>
    <lineage>
        <taxon>Eukaryota</taxon>
        <taxon>Sar</taxon>
        <taxon>Alveolata</taxon>
        <taxon>Dinophyceae</taxon>
        <taxon>Gonyaulacales</taxon>
        <taxon>Pyrocystaceae</taxon>
        <taxon>Alexandrium</taxon>
    </lineage>
</organism>